<dbReference type="NCBIfam" id="TIGR00685">
    <property type="entry name" value="T6PP"/>
    <property type="match status" value="1"/>
</dbReference>
<dbReference type="EMBL" id="BAABAF010000004">
    <property type="protein sequence ID" value="GAA3762479.1"/>
    <property type="molecule type" value="Genomic_DNA"/>
</dbReference>
<dbReference type="Pfam" id="PF02358">
    <property type="entry name" value="Trehalose_PPase"/>
    <property type="match status" value="1"/>
</dbReference>
<comment type="cofactor">
    <cofactor evidence="6">
        <name>Mg(2+)</name>
        <dbReference type="ChEBI" id="CHEBI:18420"/>
    </cofactor>
</comment>
<dbReference type="EC" id="3.1.3.12" evidence="6"/>
<keyword evidence="8" id="KW-1185">Reference proteome</keyword>
<evidence type="ECO:0000256" key="1">
    <source>
        <dbReference type="ARBA" id="ARBA00000500"/>
    </source>
</evidence>
<evidence type="ECO:0000256" key="2">
    <source>
        <dbReference type="ARBA" id="ARBA00005199"/>
    </source>
</evidence>
<dbReference type="NCBIfam" id="TIGR01484">
    <property type="entry name" value="HAD-SF-IIB"/>
    <property type="match status" value="1"/>
</dbReference>
<dbReference type="SUPFAM" id="SSF56784">
    <property type="entry name" value="HAD-like"/>
    <property type="match status" value="1"/>
</dbReference>
<dbReference type="PANTHER" id="PTHR43768:SF3">
    <property type="entry name" value="TREHALOSE 6-PHOSPHATE PHOSPHATASE"/>
    <property type="match status" value="1"/>
</dbReference>
<comment type="catalytic activity">
    <reaction evidence="1 6">
        <text>alpha,alpha-trehalose 6-phosphate + H2O = alpha,alpha-trehalose + phosphate</text>
        <dbReference type="Rhea" id="RHEA:23420"/>
        <dbReference type="ChEBI" id="CHEBI:15377"/>
        <dbReference type="ChEBI" id="CHEBI:16551"/>
        <dbReference type="ChEBI" id="CHEBI:43474"/>
        <dbReference type="ChEBI" id="CHEBI:58429"/>
        <dbReference type="EC" id="3.1.3.12"/>
    </reaction>
</comment>
<name>A0ABP7GD21_9MICO</name>
<protein>
    <recommendedName>
        <fullName evidence="6">Trehalose 6-phosphate phosphatase</fullName>
        <ecNumber evidence="6">3.1.3.12</ecNumber>
    </recommendedName>
</protein>
<comment type="pathway">
    <text evidence="2 6">Glycan biosynthesis; trehalose biosynthesis.</text>
</comment>
<evidence type="ECO:0000313" key="7">
    <source>
        <dbReference type="EMBL" id="GAA3762479.1"/>
    </source>
</evidence>
<reference evidence="8" key="1">
    <citation type="journal article" date="2019" name="Int. J. Syst. Evol. Microbiol.">
        <title>The Global Catalogue of Microorganisms (GCM) 10K type strain sequencing project: providing services to taxonomists for standard genome sequencing and annotation.</title>
        <authorList>
            <consortium name="The Broad Institute Genomics Platform"/>
            <consortium name="The Broad Institute Genome Sequencing Center for Infectious Disease"/>
            <person name="Wu L."/>
            <person name="Ma J."/>
        </authorList>
    </citation>
    <scope>NUCLEOTIDE SEQUENCE [LARGE SCALE GENOMIC DNA]</scope>
    <source>
        <strain evidence="8">JCM 16950</strain>
    </source>
</reference>
<dbReference type="RefSeq" id="WP_344781905.1">
    <property type="nucleotide sequence ID" value="NZ_BAABAF010000004.1"/>
</dbReference>
<comment type="function">
    <text evidence="5 6">Removes the phosphate from trehalose 6-phosphate to produce free trehalose.</text>
</comment>
<comment type="caution">
    <text evidence="7">The sequence shown here is derived from an EMBL/GenBank/DDBJ whole genome shotgun (WGS) entry which is preliminary data.</text>
</comment>
<dbReference type="InterPro" id="IPR006379">
    <property type="entry name" value="HAD-SF_hydro_IIB"/>
</dbReference>
<evidence type="ECO:0000313" key="8">
    <source>
        <dbReference type="Proteomes" id="UP001500540"/>
    </source>
</evidence>
<sequence>MTGQAATEMTPEPALHQALEQLAATPRLLVALDFDGTLAPLVDEPMAARMVPAARTALQGLAAMPCTWVALVSGRSLSDLRIIAEHRDDSPIMLAGSHGAEFWTPADGLIEPAEDRDDLALRDRLRADAEEATRGLVGVLIEPKTFGFGVHTRKAAADVAQTANDAVDALVSSRAPHWRRRTGHSIVEYAFRDEGKDTGIARLRERTHADAVIFAGDDITDEDALRSLQPADVGVRVGTGHATAAGVIVPDIASLAAFLGRLRTLRLRESGIDCGHA</sequence>
<evidence type="ECO:0000256" key="5">
    <source>
        <dbReference type="ARBA" id="ARBA00024179"/>
    </source>
</evidence>
<dbReference type="InterPro" id="IPR023214">
    <property type="entry name" value="HAD_sf"/>
</dbReference>
<organism evidence="7 8">
    <name type="scientific">Microbacterium kribbense</name>
    <dbReference type="NCBI Taxonomy" id="433645"/>
    <lineage>
        <taxon>Bacteria</taxon>
        <taxon>Bacillati</taxon>
        <taxon>Actinomycetota</taxon>
        <taxon>Actinomycetes</taxon>
        <taxon>Micrococcales</taxon>
        <taxon>Microbacteriaceae</taxon>
        <taxon>Microbacterium</taxon>
    </lineage>
</organism>
<proteinExistence type="inferred from homology"/>
<dbReference type="Gene3D" id="3.40.50.1000">
    <property type="entry name" value="HAD superfamily/HAD-like"/>
    <property type="match status" value="1"/>
</dbReference>
<keyword evidence="6" id="KW-0460">Magnesium</keyword>
<accession>A0ABP7GD21</accession>
<keyword evidence="6" id="KW-0479">Metal-binding</keyword>
<dbReference type="Gene3D" id="3.30.70.1020">
    <property type="entry name" value="Trehalose-6-phosphate phosphatase related protein, domain 2"/>
    <property type="match status" value="1"/>
</dbReference>
<keyword evidence="4 6" id="KW-0378">Hydrolase</keyword>
<evidence type="ECO:0000256" key="6">
    <source>
        <dbReference type="RuleBase" id="RU361117"/>
    </source>
</evidence>
<evidence type="ECO:0000256" key="4">
    <source>
        <dbReference type="ARBA" id="ARBA00022801"/>
    </source>
</evidence>
<gene>
    <name evidence="7" type="ORF">GCM10022240_13790</name>
</gene>
<dbReference type="InterPro" id="IPR036412">
    <property type="entry name" value="HAD-like_sf"/>
</dbReference>
<comment type="similarity">
    <text evidence="3 6">Belongs to the trehalose phosphatase family.</text>
</comment>
<dbReference type="InterPro" id="IPR044651">
    <property type="entry name" value="OTSB-like"/>
</dbReference>
<evidence type="ECO:0000256" key="3">
    <source>
        <dbReference type="ARBA" id="ARBA00008770"/>
    </source>
</evidence>
<dbReference type="InterPro" id="IPR003337">
    <property type="entry name" value="Trehalose_PPase"/>
</dbReference>
<dbReference type="Proteomes" id="UP001500540">
    <property type="component" value="Unassembled WGS sequence"/>
</dbReference>
<dbReference type="PANTHER" id="PTHR43768">
    <property type="entry name" value="TREHALOSE 6-PHOSPHATE PHOSPHATASE"/>
    <property type="match status" value="1"/>
</dbReference>